<evidence type="ECO:0000256" key="1">
    <source>
        <dbReference type="SAM" id="MobiDB-lite"/>
    </source>
</evidence>
<protein>
    <submittedName>
        <fullName evidence="2">Uncharacterized protein</fullName>
    </submittedName>
</protein>
<organism evidence="2 3">
    <name type="scientific">Streptomyces albireticuli</name>
    <dbReference type="NCBI Taxonomy" id="1940"/>
    <lineage>
        <taxon>Bacteria</taxon>
        <taxon>Bacillati</taxon>
        <taxon>Actinomycetota</taxon>
        <taxon>Actinomycetes</taxon>
        <taxon>Kitasatosporales</taxon>
        <taxon>Streptomycetaceae</taxon>
        <taxon>Streptomyces</taxon>
    </lineage>
</organism>
<dbReference type="EMBL" id="CP021744">
    <property type="protein sequence ID" value="ARZ71645.1"/>
    <property type="molecule type" value="Genomic_DNA"/>
</dbReference>
<accession>A0A1Z2LBH3</accession>
<dbReference type="Proteomes" id="UP000195755">
    <property type="component" value="Chromosome"/>
</dbReference>
<feature type="region of interest" description="Disordered" evidence="1">
    <location>
        <begin position="31"/>
        <end position="118"/>
    </location>
</feature>
<reference evidence="2 3" key="1">
    <citation type="submission" date="2017-06" db="EMBL/GenBank/DDBJ databases">
        <title>Streptomyces albireticuli Genome sequencing and assembly.</title>
        <authorList>
            <person name="Wang Y."/>
            <person name="Du B."/>
            <person name="Ding Y."/>
            <person name="Liu H."/>
            <person name="Hou Q."/>
            <person name="Liu K."/>
            <person name="Yao L."/>
            <person name="Wang C."/>
        </authorList>
    </citation>
    <scope>NUCLEOTIDE SEQUENCE [LARGE SCALE GENOMIC DNA]</scope>
    <source>
        <strain evidence="2 3">MDJK11</strain>
    </source>
</reference>
<sequence>MPEWGRALSQSVSRGATAVLIALLLLTPGGEAATAAGGGEREAGSVSREFAPADEYASETDVSAAAATREGRRPGRRGRPPARPPGGRAGPCPRASSAPRPGAPPPSGTPALHTVLRC</sequence>
<evidence type="ECO:0000313" key="3">
    <source>
        <dbReference type="Proteomes" id="UP000195755"/>
    </source>
</evidence>
<dbReference type="KEGG" id="salj:SMD11_6069"/>
<gene>
    <name evidence="2" type="ORF">SMD11_6069</name>
</gene>
<name>A0A1Z2LBH3_9ACTN</name>
<proteinExistence type="predicted"/>
<dbReference type="RefSeq" id="WP_087929414.1">
    <property type="nucleotide sequence ID" value="NZ_CP021744.1"/>
</dbReference>
<dbReference type="AlphaFoldDB" id="A0A1Z2LBH3"/>
<evidence type="ECO:0000313" key="2">
    <source>
        <dbReference type="EMBL" id="ARZ71645.1"/>
    </source>
</evidence>
<feature type="compositionally biased region" description="Low complexity" evidence="1">
    <location>
        <begin position="90"/>
        <end position="100"/>
    </location>
</feature>